<accession>A0ABT3SZR6</accession>
<dbReference type="PANTHER" id="PTHR12137">
    <property type="entry name" value="CARBOHYDRATE SULFOTRANSFERASE"/>
    <property type="match status" value="1"/>
</dbReference>
<evidence type="ECO:0000256" key="2">
    <source>
        <dbReference type="ARBA" id="ARBA00022679"/>
    </source>
</evidence>
<keyword evidence="9" id="KW-1185">Reference proteome</keyword>
<evidence type="ECO:0000313" key="9">
    <source>
        <dbReference type="Proteomes" id="UP001143307"/>
    </source>
</evidence>
<evidence type="ECO:0000256" key="6">
    <source>
        <dbReference type="ARBA" id="ARBA00023136"/>
    </source>
</evidence>
<name>A0ABT3SZR6_9GAMM</name>
<evidence type="ECO:0000256" key="1">
    <source>
        <dbReference type="ARBA" id="ARBA00004323"/>
    </source>
</evidence>
<evidence type="ECO:0000256" key="3">
    <source>
        <dbReference type="ARBA" id="ARBA00022692"/>
    </source>
</evidence>
<reference evidence="8" key="1">
    <citation type="submission" date="2019-02" db="EMBL/GenBank/DDBJ databases">
        <authorList>
            <person name="Li S.-H."/>
        </authorList>
    </citation>
    <scope>NUCLEOTIDE SEQUENCE</scope>
    <source>
        <strain evidence="8">IMCC8485</strain>
    </source>
</reference>
<evidence type="ECO:0000256" key="4">
    <source>
        <dbReference type="ARBA" id="ARBA00022989"/>
    </source>
</evidence>
<gene>
    <name evidence="8" type="ORF">EYC87_16000</name>
</gene>
<evidence type="ECO:0000313" key="8">
    <source>
        <dbReference type="EMBL" id="MCX2975091.1"/>
    </source>
</evidence>
<dbReference type="InterPro" id="IPR018011">
    <property type="entry name" value="Carb_sulfotrans_8-10"/>
</dbReference>
<keyword evidence="3" id="KW-0812">Transmembrane</keyword>
<keyword evidence="5" id="KW-0333">Golgi apparatus</keyword>
<dbReference type="Pfam" id="PF03567">
    <property type="entry name" value="Sulfotransfer_2"/>
    <property type="match status" value="1"/>
</dbReference>
<dbReference type="PANTHER" id="PTHR12137:SF54">
    <property type="entry name" value="CARBOHYDRATE SULFOTRANSFERASE"/>
    <property type="match status" value="1"/>
</dbReference>
<keyword evidence="4" id="KW-1133">Transmembrane helix</keyword>
<evidence type="ECO:0000256" key="5">
    <source>
        <dbReference type="ARBA" id="ARBA00023034"/>
    </source>
</evidence>
<keyword evidence="6" id="KW-0472">Membrane</keyword>
<dbReference type="Proteomes" id="UP001143307">
    <property type="component" value="Unassembled WGS sequence"/>
</dbReference>
<protein>
    <recommendedName>
        <fullName evidence="10">Sulfotransferase family protein</fullName>
    </recommendedName>
</protein>
<comment type="caution">
    <text evidence="8">The sequence shown here is derived from an EMBL/GenBank/DDBJ whole genome shotgun (WGS) entry which is preliminary data.</text>
</comment>
<organism evidence="8 9">
    <name type="scientific">Candidatus Seongchinamella marina</name>
    <dbReference type="NCBI Taxonomy" id="2518990"/>
    <lineage>
        <taxon>Bacteria</taxon>
        <taxon>Pseudomonadati</taxon>
        <taxon>Pseudomonadota</taxon>
        <taxon>Gammaproteobacteria</taxon>
        <taxon>Cellvibrionales</taxon>
        <taxon>Halieaceae</taxon>
        <taxon>Seongchinamella</taxon>
    </lineage>
</organism>
<comment type="subcellular location">
    <subcellularLocation>
        <location evidence="1">Golgi apparatus membrane</location>
        <topology evidence="1">Single-pass type II membrane protein</topology>
    </subcellularLocation>
</comment>
<keyword evidence="7" id="KW-0325">Glycoprotein</keyword>
<evidence type="ECO:0000256" key="7">
    <source>
        <dbReference type="ARBA" id="ARBA00023180"/>
    </source>
</evidence>
<sequence>MSSNPQETQTYNGNRGIDRLQFLVSHRYKFLLGWSAKCGCSSIKKWYVKSHQLDAPEDGNIHKLIGYGGTEYSRVDWEDPDRYKQYHKFLVVRNPYARLVSGFVNKYVGRFYDNDGWDSFKEFIQVLEEDRELERINRHHFTPQFSEDYEKFGNHYTFDKVFKLEDLQKGLDKVSRITGAPRTLVSVANKSKHIETAFKGNEVSTWSIAELKAKRRNLPPSHCFYTYALVEQVKRIYQKDFDQLKALGIQYRQPKLAGKETFPGKLNALLDSGNR</sequence>
<proteinExistence type="predicted"/>
<dbReference type="InterPro" id="IPR005331">
    <property type="entry name" value="Sulfotransferase"/>
</dbReference>
<keyword evidence="2" id="KW-0808">Transferase</keyword>
<dbReference type="EMBL" id="SHNP01000006">
    <property type="protein sequence ID" value="MCX2975091.1"/>
    <property type="molecule type" value="Genomic_DNA"/>
</dbReference>
<evidence type="ECO:0008006" key="10">
    <source>
        <dbReference type="Google" id="ProtNLM"/>
    </source>
</evidence>